<dbReference type="SUPFAM" id="SSF49785">
    <property type="entry name" value="Galactose-binding domain-like"/>
    <property type="match status" value="1"/>
</dbReference>
<dbReference type="GO" id="GO:0015031">
    <property type="term" value="P:protein transport"/>
    <property type="evidence" value="ECO:0007669"/>
    <property type="project" value="UniProtKB-KW"/>
</dbReference>
<evidence type="ECO:0000256" key="5">
    <source>
        <dbReference type="ARBA" id="ARBA00022741"/>
    </source>
</evidence>
<dbReference type="GO" id="GO:0030246">
    <property type="term" value="F:carbohydrate binding"/>
    <property type="evidence" value="ECO:0007669"/>
    <property type="project" value="TreeGrafter"/>
</dbReference>
<dbReference type="GO" id="GO:0005975">
    <property type="term" value="P:carbohydrate metabolic process"/>
    <property type="evidence" value="ECO:0007669"/>
    <property type="project" value="InterPro"/>
</dbReference>
<dbReference type="InterPro" id="IPR002041">
    <property type="entry name" value="Ran_GTPase"/>
</dbReference>
<protein>
    <submittedName>
        <fullName evidence="13">Beta-glucuronidase</fullName>
    </submittedName>
</protein>
<reference evidence="13" key="1">
    <citation type="submission" date="2020-04" db="EMBL/GenBank/DDBJ databases">
        <authorList>
            <person name="Alioto T."/>
            <person name="Alioto T."/>
            <person name="Gomez Garrido J."/>
        </authorList>
    </citation>
    <scope>NUCLEOTIDE SEQUENCE</scope>
    <source>
        <strain evidence="13">A484AB</strain>
    </source>
</reference>
<dbReference type="SMART" id="SM00175">
    <property type="entry name" value="RAB"/>
    <property type="match status" value="1"/>
</dbReference>
<dbReference type="SMART" id="SM00173">
    <property type="entry name" value="RAS"/>
    <property type="match status" value="1"/>
</dbReference>
<dbReference type="SUPFAM" id="SSF52540">
    <property type="entry name" value="P-loop containing nucleoside triphosphate hydrolases"/>
    <property type="match status" value="1"/>
</dbReference>
<dbReference type="PROSITE" id="PS00608">
    <property type="entry name" value="GLYCOSYL_HYDROL_F2_2"/>
    <property type="match status" value="1"/>
</dbReference>
<dbReference type="SMART" id="SM00176">
    <property type="entry name" value="RAN"/>
    <property type="match status" value="1"/>
</dbReference>
<dbReference type="InterPro" id="IPR005225">
    <property type="entry name" value="Small_GTP-bd"/>
</dbReference>
<sequence>MAQTVTMFKVLLLGDGATGKTTFVKRHRMGESEKKCVATLGVEVYPLKFNTNRGIIQFNVWDIAGQKKPGQLRDGYYICTQCAIVLFDVTSRVTYDNVPNWHKDIIRICENIPIVICGNKCDIKDRKVKAKSITFHRKKDNLQYYDISAKSNYNFEKPFLWLARKLMGDPNVEFTEMPALLPPEVVMDPNMQQMYEAELKQAQEAALPDDEDDDLQNGIVFANKSSSRLSNFEEYFDAHEKPSQPSAPTTSTAHQGMLYPRESESRQIKDLCGLWSFRADKSQNRNAGFEEKWYEQDLAKTGPVIPMAVPSSFNDVTQDDTLRTFIGWVWYDRIVYVPKSWKTEDLRVVLRFDSAHYNTIVWVNGQHACRIPSHLPFEAQVNTLIQYGDANRITVAVNNTQGNNVTSWKTDLTGPQYPPGYFIQTYEFDFFNYAGIHRLVRFYTTPQVYISDISVVTDLSPNNTEGSLQFKALIISPERYRASLTMKYELYDTNGKVVASVSGSGMESGVLKVSDVKPWWPIGLSDAPGYLYNLKVTVSGSDILDVYKLPVGFRTVKVTSTQFLINGKPFYFKGFNMHEDSEIRGKGLDLPLILKNFNIFTWLGGNAFRTSHYPYAEEIMDMADQLGIVVIDECPGVGIRSPNFGPASLSHHLSVMNELVRRDKNRPSVVMWSVANEPKSDAPQAEAYFKSVINHTRHLDPTRPVTFVGNKSPSTDRVVQFVDVICHNHYYAWYEDSGHLELIQLQLEYDLREWFEKFTKPVIQSEYGAGTIAGLHMYPPVMFTEDYQVGTIEQYFPVFDKLRKEFFVGELIWNFADFMTKQDVKRVKGNRKGILTRQRQPKHAAYALRNRYLNLSLTIQPTHEKFHNTARDGDTSLEVLVWHRNLINENVTIILGNRVSGLYIPHAMHELRVTIKVQVFLDSCQVSQITYIVW</sequence>
<dbReference type="SUPFAM" id="SSF49303">
    <property type="entry name" value="beta-Galactosidase/glucuronidase domain"/>
    <property type="match status" value="1"/>
</dbReference>
<dbReference type="Pfam" id="PF02837">
    <property type="entry name" value="Glyco_hydro_2_N"/>
    <property type="match status" value="1"/>
</dbReference>
<keyword evidence="8" id="KW-0342">GTP-binding</keyword>
<dbReference type="AlphaFoldDB" id="A0A6S7G575"/>
<dbReference type="InterPro" id="IPR036156">
    <property type="entry name" value="Beta-gal/glucu_dom_sf"/>
</dbReference>
<comment type="similarity">
    <text evidence="3">Belongs to the small GTPase superfamily. Ran family.</text>
</comment>
<dbReference type="PROSITE" id="PS00719">
    <property type="entry name" value="GLYCOSYL_HYDROL_F2_1"/>
    <property type="match status" value="1"/>
</dbReference>
<dbReference type="InterPro" id="IPR006103">
    <property type="entry name" value="Glyco_hydro_2_cat"/>
</dbReference>
<dbReference type="Proteomes" id="UP001152795">
    <property type="component" value="Unassembled WGS sequence"/>
</dbReference>
<dbReference type="InterPro" id="IPR023232">
    <property type="entry name" value="Glyco_hydro_2_AS"/>
</dbReference>
<accession>A0A6S7G575</accession>
<evidence type="ECO:0000256" key="12">
    <source>
        <dbReference type="SAM" id="MobiDB-lite"/>
    </source>
</evidence>
<dbReference type="InterPro" id="IPR023230">
    <property type="entry name" value="Glyco_hydro_2_CS"/>
</dbReference>
<evidence type="ECO:0000313" key="13">
    <source>
        <dbReference type="EMBL" id="CAB3988294.1"/>
    </source>
</evidence>
<dbReference type="Pfam" id="PF00071">
    <property type="entry name" value="Ras"/>
    <property type="match status" value="1"/>
</dbReference>
<feature type="region of interest" description="Disordered" evidence="12">
    <location>
        <begin position="239"/>
        <end position="262"/>
    </location>
</feature>
<dbReference type="NCBIfam" id="NF007538">
    <property type="entry name" value="PRK10150.1"/>
    <property type="match status" value="1"/>
</dbReference>
<evidence type="ECO:0000256" key="2">
    <source>
        <dbReference type="ARBA" id="ARBA00007401"/>
    </source>
</evidence>
<dbReference type="GO" id="GO:0019391">
    <property type="term" value="P:glucuronoside catabolic process"/>
    <property type="evidence" value="ECO:0007669"/>
    <property type="project" value="TreeGrafter"/>
</dbReference>
<dbReference type="EMBL" id="CACRXK020001303">
    <property type="protein sequence ID" value="CAB3988294.1"/>
    <property type="molecule type" value="Genomic_DNA"/>
</dbReference>
<evidence type="ECO:0000256" key="3">
    <source>
        <dbReference type="ARBA" id="ARBA00008028"/>
    </source>
</evidence>
<dbReference type="GO" id="GO:0005525">
    <property type="term" value="F:GTP binding"/>
    <property type="evidence" value="ECO:0007669"/>
    <property type="project" value="UniProtKB-KW"/>
</dbReference>
<evidence type="ECO:0000256" key="6">
    <source>
        <dbReference type="ARBA" id="ARBA00022801"/>
    </source>
</evidence>
<dbReference type="InterPro" id="IPR008979">
    <property type="entry name" value="Galactose-bd-like_sf"/>
</dbReference>
<keyword evidence="4" id="KW-0813">Transport</keyword>
<keyword evidence="6 11" id="KW-0378">Hydrolase</keyword>
<evidence type="ECO:0000256" key="4">
    <source>
        <dbReference type="ARBA" id="ARBA00022448"/>
    </source>
</evidence>
<dbReference type="Gene3D" id="2.60.40.10">
    <property type="entry name" value="Immunoglobulins"/>
    <property type="match status" value="1"/>
</dbReference>
<dbReference type="FunFam" id="3.40.50.300:FF:000369">
    <property type="entry name" value="GTP-binding nuclear protein"/>
    <property type="match status" value="1"/>
</dbReference>
<dbReference type="NCBIfam" id="TIGR00231">
    <property type="entry name" value="small_GTP"/>
    <property type="match status" value="1"/>
</dbReference>
<dbReference type="Pfam" id="PF02836">
    <property type="entry name" value="Glyco_hydro_2_C"/>
    <property type="match status" value="1"/>
</dbReference>
<dbReference type="PRINTS" id="PR00627">
    <property type="entry name" value="GTPRANTC4"/>
</dbReference>
<keyword evidence="5" id="KW-0547">Nucleotide-binding</keyword>
<dbReference type="SUPFAM" id="SSF51445">
    <property type="entry name" value="(Trans)glycosidases"/>
    <property type="match status" value="1"/>
</dbReference>
<evidence type="ECO:0000256" key="8">
    <source>
        <dbReference type="ARBA" id="ARBA00023134"/>
    </source>
</evidence>
<dbReference type="GO" id="GO:0005634">
    <property type="term" value="C:nucleus"/>
    <property type="evidence" value="ECO:0007669"/>
    <property type="project" value="UniProtKB-SubCell"/>
</dbReference>
<dbReference type="CDD" id="cd00877">
    <property type="entry name" value="Ran"/>
    <property type="match status" value="1"/>
</dbReference>
<dbReference type="Gene3D" id="2.60.120.260">
    <property type="entry name" value="Galactose-binding domain-like"/>
    <property type="match status" value="1"/>
</dbReference>
<dbReference type="Pfam" id="PF00703">
    <property type="entry name" value="Glyco_hydro_2"/>
    <property type="match status" value="1"/>
</dbReference>
<evidence type="ECO:0000256" key="7">
    <source>
        <dbReference type="ARBA" id="ARBA00022927"/>
    </source>
</evidence>
<dbReference type="FunFam" id="2.60.120.260:FF:000027">
    <property type="entry name" value="Beta-glucuronidase"/>
    <property type="match status" value="1"/>
</dbReference>
<dbReference type="InterPro" id="IPR027417">
    <property type="entry name" value="P-loop_NTPase"/>
</dbReference>
<feature type="non-terminal residue" evidence="13">
    <location>
        <position position="1"/>
    </location>
</feature>
<organism evidence="13 14">
    <name type="scientific">Paramuricea clavata</name>
    <name type="common">Red gorgonian</name>
    <name type="synonym">Violescent sea-whip</name>
    <dbReference type="NCBI Taxonomy" id="317549"/>
    <lineage>
        <taxon>Eukaryota</taxon>
        <taxon>Metazoa</taxon>
        <taxon>Cnidaria</taxon>
        <taxon>Anthozoa</taxon>
        <taxon>Octocorallia</taxon>
        <taxon>Malacalcyonacea</taxon>
        <taxon>Plexauridae</taxon>
        <taxon>Paramuricea</taxon>
    </lineage>
</organism>
<keyword evidence="7" id="KW-0653">Protein transport</keyword>
<dbReference type="FunFam" id="3.20.20.80:FF:000029">
    <property type="entry name" value="Beta-glucuronidase"/>
    <property type="match status" value="1"/>
</dbReference>
<gene>
    <name evidence="13" type="ORF">PACLA_8A038399</name>
</gene>
<comment type="subcellular location">
    <subcellularLocation>
        <location evidence="1">Nucleus</location>
    </subcellularLocation>
</comment>
<comment type="similarity">
    <text evidence="2 11">Belongs to the glycosyl hydrolase 2 family.</text>
</comment>
<dbReference type="GO" id="GO:0006913">
    <property type="term" value="P:nucleocytoplasmic transport"/>
    <property type="evidence" value="ECO:0007669"/>
    <property type="project" value="InterPro"/>
</dbReference>
<evidence type="ECO:0000256" key="11">
    <source>
        <dbReference type="RuleBase" id="RU361154"/>
    </source>
</evidence>
<dbReference type="OrthoDB" id="408532at2759"/>
<dbReference type="InterPro" id="IPR017853">
    <property type="entry name" value="GH"/>
</dbReference>
<keyword evidence="10 11" id="KW-0326">Glycosidase</keyword>
<evidence type="ECO:0000256" key="1">
    <source>
        <dbReference type="ARBA" id="ARBA00004123"/>
    </source>
</evidence>
<dbReference type="InterPro" id="IPR006102">
    <property type="entry name" value="Ig-like_GH2"/>
</dbReference>
<dbReference type="InterPro" id="IPR001806">
    <property type="entry name" value="Small_GTPase"/>
</dbReference>
<evidence type="ECO:0000256" key="10">
    <source>
        <dbReference type="ARBA" id="ARBA00023295"/>
    </source>
</evidence>
<keyword evidence="14" id="KW-1185">Reference proteome</keyword>
<feature type="compositionally biased region" description="Polar residues" evidence="12">
    <location>
        <begin position="243"/>
        <end position="254"/>
    </location>
</feature>
<dbReference type="GO" id="GO:0003924">
    <property type="term" value="F:GTPase activity"/>
    <property type="evidence" value="ECO:0007669"/>
    <property type="project" value="InterPro"/>
</dbReference>
<dbReference type="Gene3D" id="3.20.20.80">
    <property type="entry name" value="Glycosidases"/>
    <property type="match status" value="1"/>
</dbReference>
<dbReference type="PANTHER" id="PTHR10066">
    <property type="entry name" value="BETA-GLUCURONIDASE"/>
    <property type="match status" value="1"/>
</dbReference>
<dbReference type="PROSITE" id="PS51419">
    <property type="entry name" value="RAB"/>
    <property type="match status" value="1"/>
</dbReference>
<dbReference type="PANTHER" id="PTHR10066:SF67">
    <property type="entry name" value="BETA-GLUCURONIDASE"/>
    <property type="match status" value="1"/>
</dbReference>
<dbReference type="InterPro" id="IPR013783">
    <property type="entry name" value="Ig-like_fold"/>
</dbReference>
<evidence type="ECO:0000256" key="9">
    <source>
        <dbReference type="ARBA" id="ARBA00023242"/>
    </source>
</evidence>
<dbReference type="InterPro" id="IPR006104">
    <property type="entry name" value="Glyco_hydro_2_N"/>
</dbReference>
<evidence type="ECO:0000313" key="14">
    <source>
        <dbReference type="Proteomes" id="UP001152795"/>
    </source>
</evidence>
<comment type="caution">
    <text evidence="13">The sequence shown here is derived from an EMBL/GenBank/DDBJ whole genome shotgun (WGS) entry which is preliminary data.</text>
</comment>
<name>A0A6S7G575_PARCT</name>
<keyword evidence="9" id="KW-0539">Nucleus</keyword>
<dbReference type="GO" id="GO:0004566">
    <property type="term" value="F:beta-glucuronidase activity"/>
    <property type="evidence" value="ECO:0007669"/>
    <property type="project" value="TreeGrafter"/>
</dbReference>
<dbReference type="SMART" id="SM00174">
    <property type="entry name" value="RHO"/>
    <property type="match status" value="1"/>
</dbReference>
<proteinExistence type="inferred from homology"/>
<dbReference type="PROSITE" id="PS51418">
    <property type="entry name" value="RAN"/>
    <property type="match status" value="1"/>
</dbReference>
<dbReference type="Gene3D" id="3.40.50.300">
    <property type="entry name" value="P-loop containing nucleotide triphosphate hydrolases"/>
    <property type="match status" value="1"/>
</dbReference>